<evidence type="ECO:0000256" key="1">
    <source>
        <dbReference type="SAM" id="MobiDB-lite"/>
    </source>
</evidence>
<dbReference type="Proteomes" id="UP001627154">
    <property type="component" value="Unassembled WGS sequence"/>
</dbReference>
<reference evidence="3 4" key="1">
    <citation type="journal article" date="2024" name="bioRxiv">
        <title>A reference genome for Trichogramma kaykai: A tiny desert-dwelling parasitoid wasp with competing sex-ratio distorters.</title>
        <authorList>
            <person name="Culotta J."/>
            <person name="Lindsey A.R."/>
        </authorList>
    </citation>
    <scope>NUCLEOTIDE SEQUENCE [LARGE SCALE GENOMIC DNA]</scope>
    <source>
        <strain evidence="3 4">KSX58</strain>
    </source>
</reference>
<comment type="caution">
    <text evidence="3">The sequence shown here is derived from an EMBL/GenBank/DDBJ whole genome shotgun (WGS) entry which is preliminary data.</text>
</comment>
<gene>
    <name evidence="3" type="ORF">TKK_013308</name>
</gene>
<dbReference type="EMBL" id="JBJJXI010000107">
    <property type="protein sequence ID" value="KAL3391978.1"/>
    <property type="molecule type" value="Genomic_DNA"/>
</dbReference>
<feature type="region of interest" description="Disordered" evidence="1">
    <location>
        <begin position="113"/>
        <end position="285"/>
    </location>
</feature>
<dbReference type="PROSITE" id="PS51457">
    <property type="entry name" value="BEN"/>
    <property type="match status" value="1"/>
</dbReference>
<evidence type="ECO:0000259" key="2">
    <source>
        <dbReference type="PROSITE" id="PS51457"/>
    </source>
</evidence>
<feature type="compositionally biased region" description="Basic and acidic residues" evidence="1">
    <location>
        <begin position="143"/>
        <end position="185"/>
    </location>
</feature>
<name>A0ABD2WG89_9HYME</name>
<dbReference type="AlphaFoldDB" id="A0ABD2WG89"/>
<evidence type="ECO:0000313" key="3">
    <source>
        <dbReference type="EMBL" id="KAL3391978.1"/>
    </source>
</evidence>
<protein>
    <recommendedName>
        <fullName evidence="2">BEN domain-containing protein</fullName>
    </recommendedName>
</protein>
<feature type="compositionally biased region" description="Basic and acidic residues" evidence="1">
    <location>
        <begin position="197"/>
        <end position="207"/>
    </location>
</feature>
<feature type="domain" description="BEN" evidence="2">
    <location>
        <begin position="313"/>
        <end position="405"/>
    </location>
</feature>
<dbReference type="InterPro" id="IPR018379">
    <property type="entry name" value="BEN_domain"/>
</dbReference>
<organism evidence="3 4">
    <name type="scientific">Trichogramma kaykai</name>
    <dbReference type="NCBI Taxonomy" id="54128"/>
    <lineage>
        <taxon>Eukaryota</taxon>
        <taxon>Metazoa</taxon>
        <taxon>Ecdysozoa</taxon>
        <taxon>Arthropoda</taxon>
        <taxon>Hexapoda</taxon>
        <taxon>Insecta</taxon>
        <taxon>Pterygota</taxon>
        <taxon>Neoptera</taxon>
        <taxon>Endopterygota</taxon>
        <taxon>Hymenoptera</taxon>
        <taxon>Apocrita</taxon>
        <taxon>Proctotrupomorpha</taxon>
        <taxon>Chalcidoidea</taxon>
        <taxon>Trichogrammatidae</taxon>
        <taxon>Trichogramma</taxon>
    </lineage>
</organism>
<evidence type="ECO:0000313" key="4">
    <source>
        <dbReference type="Proteomes" id="UP001627154"/>
    </source>
</evidence>
<feature type="compositionally biased region" description="Basic and acidic residues" evidence="1">
    <location>
        <begin position="229"/>
        <end position="284"/>
    </location>
</feature>
<keyword evidence="4" id="KW-1185">Reference proteome</keyword>
<sequence length="406" mass="48368">MLVLVFWTKDRTTSVVLEKNLQPIVSEGNVTSVLYKDDKIYEAKVVKKSYDKGYLTKLTVDKEGNLMTMPKITASQSALKMKGELQETLKQDKSKKNDMVTLENFNLLKSSSIFSSDRKRKNQGSKNHQPDKETQQKSRRIEKRNTEDKRQREDERQRELKRQREDERQRELERQRQDERQKKDFDDDDKMDESDEEKDKSDEKKDEGDEENDESDDDNDMESESSSDTETREGHRREEQRREEVRRERERRHRDEELHEEERERNNRRINDVQRRDGPRDRRNLPVLQNEIGEDPLQICRIPGNGRILICEDFNVWIDRAFLTVVNRWKGNPKEMTRRLLKKIVGAENLKRMSARGRSTRYEPIPEDIISVVEYYVNRRCSPGLTPAEFTTAINMMCATLRNPRQ</sequence>
<feature type="compositionally biased region" description="Acidic residues" evidence="1">
    <location>
        <begin position="186"/>
        <end position="196"/>
    </location>
</feature>
<feature type="compositionally biased region" description="Acidic residues" evidence="1">
    <location>
        <begin position="208"/>
        <end position="227"/>
    </location>
</feature>
<accession>A0ABD2WG89</accession>
<proteinExistence type="predicted"/>